<sequence>MMQRHENLSRLAYLLGFYQSKSDQPNATNGISTNTTSNSQILTETTRSENGSSDDKKSNDNIPISHISAKYIISQKTAVTADGKTSMPTTQKLLAVEIGKCLYRDDSDPVGGALCRIPAMELESPDDENNSSSVGAASLMPSLGQSHLDQTMGDASDVHSLMNENNHGSGNKPFQVPAAGKPKMAASLLHMMASTHVESKPDANRNGGGGVVTPAMPGINGAAAAAATAAALAAKSQLLNAQRAAAASSKVSHAATSASANSTKLEMAAAINMGRPLSFTRSSVPHAPEALIRSLFTSFSSLVRSRVRTWTLLLLRHSLSSGDASSRNNLMSLLASQQSFEMSNMITEIVAHDLTPDMRDQLYDDGLRRREVRLAQGNGNKLMSMDYCDLMLPIQFKAAIDIIVQGNKVTVHLVAPGSVGAIFHEETSLITYMECKIDTQTLVTSMVEQARLVVFQSVAKATSSSKDLMSQMNPPPNRDAMKPTPSTTKKVRISTANLGSYNQSSNNFGGGVIPRSGSLLRQSSAGSRSGRVRSVQWDHSIKPSSSRKSTRDPINVCGKKRQFESSTISSLKRSTQSFGKPDQNIFECSKNSTFAEFGNVGQSPHLSKSSNGTKSGNSPHSLSRYHYSTHVLQRNKSFSASSQPSESSSKNAIFDPRGTGLSSTSAPPQRERQQQQQQPQELRRPSFHQLSRSAVYSVTPPTASQSFISLQHMTGGSGSRLKRTPTQLETLLLSSQRRK</sequence>
<organism evidence="2">
    <name type="scientific">Chaetoceros debilis</name>
    <dbReference type="NCBI Taxonomy" id="122233"/>
    <lineage>
        <taxon>Eukaryota</taxon>
        <taxon>Sar</taxon>
        <taxon>Stramenopiles</taxon>
        <taxon>Ochrophyta</taxon>
        <taxon>Bacillariophyta</taxon>
        <taxon>Coscinodiscophyceae</taxon>
        <taxon>Chaetocerotophycidae</taxon>
        <taxon>Chaetocerotales</taxon>
        <taxon>Chaetocerotaceae</taxon>
        <taxon>Chaetoceros</taxon>
    </lineage>
</organism>
<feature type="compositionally biased region" description="Low complexity" evidence="1">
    <location>
        <begin position="26"/>
        <end position="39"/>
    </location>
</feature>
<dbReference type="EMBL" id="HBIO01017185">
    <property type="protein sequence ID" value="CAE0468354.1"/>
    <property type="molecule type" value="Transcribed_RNA"/>
</dbReference>
<reference evidence="2" key="1">
    <citation type="submission" date="2021-01" db="EMBL/GenBank/DDBJ databases">
        <authorList>
            <person name="Corre E."/>
            <person name="Pelletier E."/>
            <person name="Niang G."/>
            <person name="Scheremetjew M."/>
            <person name="Finn R."/>
            <person name="Kale V."/>
            <person name="Holt S."/>
            <person name="Cochrane G."/>
            <person name="Meng A."/>
            <person name="Brown T."/>
            <person name="Cohen L."/>
        </authorList>
    </citation>
    <scope>NUCLEOTIDE SEQUENCE</scope>
    <source>
        <strain evidence="2">MM31A-1</strain>
    </source>
</reference>
<feature type="compositionally biased region" description="Low complexity" evidence="1">
    <location>
        <begin position="519"/>
        <end position="535"/>
    </location>
</feature>
<feature type="compositionally biased region" description="Polar residues" evidence="1">
    <location>
        <begin position="688"/>
        <end position="698"/>
    </location>
</feature>
<feature type="region of interest" description="Disordered" evidence="1">
    <location>
        <begin position="599"/>
        <end position="623"/>
    </location>
</feature>
<proteinExistence type="predicted"/>
<feature type="region of interest" description="Disordered" evidence="1">
    <location>
        <begin position="519"/>
        <end position="554"/>
    </location>
</feature>
<feature type="region of interest" description="Disordered" evidence="1">
    <location>
        <begin position="635"/>
        <end position="698"/>
    </location>
</feature>
<feature type="compositionally biased region" description="Low complexity" evidence="1">
    <location>
        <begin position="637"/>
        <end position="649"/>
    </location>
</feature>
<evidence type="ECO:0000256" key="1">
    <source>
        <dbReference type="SAM" id="MobiDB-lite"/>
    </source>
</evidence>
<protein>
    <submittedName>
        <fullName evidence="2">Uncharacterized protein</fullName>
    </submittedName>
</protein>
<feature type="region of interest" description="Disordered" evidence="1">
    <location>
        <begin position="464"/>
        <end position="486"/>
    </location>
</feature>
<evidence type="ECO:0000313" key="2">
    <source>
        <dbReference type="EMBL" id="CAE0468354.1"/>
    </source>
</evidence>
<feature type="region of interest" description="Disordered" evidence="1">
    <location>
        <begin position="24"/>
        <end position="62"/>
    </location>
</feature>
<feature type="compositionally biased region" description="Polar residues" evidence="1">
    <location>
        <begin position="724"/>
        <end position="739"/>
    </location>
</feature>
<name>A0A7S3Q7I7_9STRA</name>
<dbReference type="AlphaFoldDB" id="A0A7S3Q7I7"/>
<accession>A0A7S3Q7I7</accession>
<feature type="region of interest" description="Disordered" evidence="1">
    <location>
        <begin position="158"/>
        <end position="178"/>
    </location>
</feature>
<feature type="compositionally biased region" description="Low complexity" evidence="1">
    <location>
        <begin position="607"/>
        <end position="618"/>
    </location>
</feature>
<gene>
    <name evidence="2" type="ORF">CDEB00056_LOCUS13207</name>
</gene>
<feature type="region of interest" description="Disordered" evidence="1">
    <location>
        <begin position="711"/>
        <end position="739"/>
    </location>
</feature>
<feature type="compositionally biased region" description="Polar residues" evidence="1">
    <location>
        <begin position="40"/>
        <end position="51"/>
    </location>
</feature>